<feature type="region of interest" description="Disordered" evidence="1">
    <location>
        <begin position="135"/>
        <end position="285"/>
    </location>
</feature>
<organism evidence="2 3">
    <name type="scientific">Liparis tanakae</name>
    <name type="common">Tanaka's snailfish</name>
    <dbReference type="NCBI Taxonomy" id="230148"/>
    <lineage>
        <taxon>Eukaryota</taxon>
        <taxon>Metazoa</taxon>
        <taxon>Chordata</taxon>
        <taxon>Craniata</taxon>
        <taxon>Vertebrata</taxon>
        <taxon>Euteleostomi</taxon>
        <taxon>Actinopterygii</taxon>
        <taxon>Neopterygii</taxon>
        <taxon>Teleostei</taxon>
        <taxon>Neoteleostei</taxon>
        <taxon>Acanthomorphata</taxon>
        <taxon>Eupercaria</taxon>
        <taxon>Perciformes</taxon>
        <taxon>Cottioidei</taxon>
        <taxon>Cottales</taxon>
        <taxon>Liparidae</taxon>
        <taxon>Liparis</taxon>
    </lineage>
</organism>
<sequence length="285" mass="30763">MEVPGVPSHLERTDTFDHLLHLPECPAAWQLLLPPENISKVAVVDQMDPSALTSRRPPGSNLEVNLEVNLEAVGGARLPGGAPSSPRRDRSQRADPPADLRDGSAPSSVAYATVLLSDQQQQQQQQHLHLHLHLHNKSGSGSSSGDEGNFSADNSDISDSSRGGGGGGGLWAPDDPRRSRSYTSVEELSEGEEEEEEEEEARGEKDVYYLEMEYPAEDSEVDDEAQTGGEEEDEEETNGEPPGDVGEGRRSAEASPLLGDGGSPLYLPQFRTTRRQAARAQTGFK</sequence>
<accession>A0A4Z2FD65</accession>
<name>A0A4Z2FD65_9TELE</name>
<feature type="compositionally biased region" description="Acidic residues" evidence="1">
    <location>
        <begin position="214"/>
        <end position="238"/>
    </location>
</feature>
<feature type="compositionally biased region" description="Basic and acidic residues" evidence="1">
    <location>
        <begin position="86"/>
        <end position="102"/>
    </location>
</feature>
<keyword evidence="3" id="KW-1185">Reference proteome</keyword>
<comment type="caution">
    <text evidence="2">The sequence shown here is derived from an EMBL/GenBank/DDBJ whole genome shotgun (WGS) entry which is preliminary data.</text>
</comment>
<dbReference type="EMBL" id="SRLO01001346">
    <property type="protein sequence ID" value="TNN38723.1"/>
    <property type="molecule type" value="Genomic_DNA"/>
</dbReference>
<evidence type="ECO:0000256" key="1">
    <source>
        <dbReference type="SAM" id="MobiDB-lite"/>
    </source>
</evidence>
<reference evidence="2 3" key="1">
    <citation type="submission" date="2019-03" db="EMBL/GenBank/DDBJ databases">
        <title>First draft genome of Liparis tanakae, snailfish: a comprehensive survey of snailfish specific genes.</title>
        <authorList>
            <person name="Kim W."/>
            <person name="Song I."/>
            <person name="Jeong J.-H."/>
            <person name="Kim D."/>
            <person name="Kim S."/>
            <person name="Ryu S."/>
            <person name="Song J.Y."/>
            <person name="Lee S.K."/>
        </authorList>
    </citation>
    <scope>NUCLEOTIDE SEQUENCE [LARGE SCALE GENOMIC DNA]</scope>
    <source>
        <tissue evidence="2">Muscle</tissue>
    </source>
</reference>
<evidence type="ECO:0000313" key="2">
    <source>
        <dbReference type="EMBL" id="TNN38723.1"/>
    </source>
</evidence>
<evidence type="ECO:0000313" key="3">
    <source>
        <dbReference type="Proteomes" id="UP000314294"/>
    </source>
</evidence>
<dbReference type="Proteomes" id="UP000314294">
    <property type="component" value="Unassembled WGS sequence"/>
</dbReference>
<dbReference type="AlphaFoldDB" id="A0A4Z2FD65"/>
<feature type="compositionally biased region" description="Polar residues" evidence="1">
    <location>
        <begin position="151"/>
        <end position="161"/>
    </location>
</feature>
<dbReference type="OrthoDB" id="8964127at2759"/>
<gene>
    <name evidence="2" type="ORF">EYF80_051114</name>
</gene>
<feature type="region of interest" description="Disordered" evidence="1">
    <location>
        <begin position="74"/>
        <end position="105"/>
    </location>
</feature>
<feature type="compositionally biased region" description="Acidic residues" evidence="1">
    <location>
        <begin position="187"/>
        <end position="201"/>
    </location>
</feature>
<proteinExistence type="predicted"/>
<protein>
    <submittedName>
        <fullName evidence="2">Uncharacterized protein</fullName>
    </submittedName>
</protein>